<organism evidence="1 2">
    <name type="scientific">Tetranychus urticae</name>
    <name type="common">Two-spotted spider mite</name>
    <dbReference type="NCBI Taxonomy" id="32264"/>
    <lineage>
        <taxon>Eukaryota</taxon>
        <taxon>Metazoa</taxon>
        <taxon>Ecdysozoa</taxon>
        <taxon>Arthropoda</taxon>
        <taxon>Chelicerata</taxon>
        <taxon>Arachnida</taxon>
        <taxon>Acari</taxon>
        <taxon>Acariformes</taxon>
        <taxon>Trombidiformes</taxon>
        <taxon>Prostigmata</taxon>
        <taxon>Eleutherengona</taxon>
        <taxon>Raphignathae</taxon>
        <taxon>Tetranychoidea</taxon>
        <taxon>Tetranychidae</taxon>
        <taxon>Tetranychus</taxon>
    </lineage>
</organism>
<dbReference type="AlphaFoldDB" id="T1JZY0"/>
<dbReference type="HOGENOM" id="CLU_1311569_0_0_1"/>
<reference evidence="1" key="2">
    <citation type="submission" date="2015-06" db="UniProtKB">
        <authorList>
            <consortium name="EnsemblMetazoa"/>
        </authorList>
    </citation>
    <scope>IDENTIFICATION</scope>
</reference>
<sequence length="210" mass="24396">MIGSALAYYGQIYSVIMSHVEIPEAKVFYLDNINQDYSSTDEVFGDSFFEYAGSFVTVGFSKLKKFFCIFPIDRKSWYFGDFTEKTAITGTIIKRTIYIISEDLAFRIIDPVSRSCSKTEPFKEYQFSFENLQLANHESNLILIDKASKDLLTYDIGNKKWTYSVNLPTKHIKKLYMKKDLTLKDYQYYSNDSVAGTSRKSNKWDQCRAQ</sequence>
<dbReference type="EnsemblMetazoa" id="tetur03g05670.1">
    <property type="protein sequence ID" value="tetur03g05670.1"/>
    <property type="gene ID" value="tetur03g05670"/>
</dbReference>
<dbReference type="EMBL" id="CAEY01001129">
    <property type="status" value="NOT_ANNOTATED_CDS"/>
    <property type="molecule type" value="Genomic_DNA"/>
</dbReference>
<evidence type="ECO:0000313" key="2">
    <source>
        <dbReference type="Proteomes" id="UP000015104"/>
    </source>
</evidence>
<reference evidence="2" key="1">
    <citation type="submission" date="2011-08" db="EMBL/GenBank/DDBJ databases">
        <authorList>
            <person name="Rombauts S."/>
        </authorList>
    </citation>
    <scope>NUCLEOTIDE SEQUENCE</scope>
    <source>
        <strain evidence="2">London</strain>
    </source>
</reference>
<evidence type="ECO:0008006" key="3">
    <source>
        <dbReference type="Google" id="ProtNLM"/>
    </source>
</evidence>
<protein>
    <recommendedName>
        <fullName evidence="3">Bee-milk protein</fullName>
    </recommendedName>
</protein>
<evidence type="ECO:0000313" key="1">
    <source>
        <dbReference type="EnsemblMetazoa" id="tetur03g05670.1"/>
    </source>
</evidence>
<name>T1JZY0_TETUR</name>
<proteinExistence type="predicted"/>
<accession>T1JZY0</accession>
<dbReference type="Proteomes" id="UP000015104">
    <property type="component" value="Unassembled WGS sequence"/>
</dbReference>
<keyword evidence="2" id="KW-1185">Reference proteome</keyword>